<dbReference type="GO" id="GO:0031297">
    <property type="term" value="P:replication fork processing"/>
    <property type="evidence" value="ECO:0007669"/>
    <property type="project" value="UniProtKB-UniRule"/>
</dbReference>
<feature type="domain" description="CCHC-type" evidence="9">
    <location>
        <begin position="14"/>
        <end position="27"/>
    </location>
</feature>
<protein>
    <recommendedName>
        <fullName evidence="9">CCHC-type domain-containing protein</fullName>
    </recommendedName>
</protein>
<keyword evidence="6" id="KW-0862">Zinc</keyword>
<evidence type="ECO:0000256" key="6">
    <source>
        <dbReference type="PROSITE-ProRule" id="PRU00047"/>
    </source>
</evidence>
<feature type="compositionally biased region" description="Low complexity" evidence="8">
    <location>
        <begin position="446"/>
        <end position="467"/>
    </location>
</feature>
<comment type="function">
    <text evidence="7">Plays an important role in the control of DNA replication and the maintenance of replication fork stability.</text>
</comment>
<gene>
    <name evidence="10" type="ORF">WJX74_004771</name>
</gene>
<evidence type="ECO:0000256" key="3">
    <source>
        <dbReference type="ARBA" id="ARBA00022763"/>
    </source>
</evidence>
<feature type="compositionally biased region" description="Polar residues" evidence="8">
    <location>
        <begin position="511"/>
        <end position="529"/>
    </location>
</feature>
<dbReference type="InterPro" id="IPR012923">
    <property type="entry name" value="Csm3"/>
</dbReference>
<feature type="compositionally biased region" description="Polar residues" evidence="8">
    <location>
        <begin position="542"/>
        <end position="567"/>
    </location>
</feature>
<evidence type="ECO:0000256" key="7">
    <source>
        <dbReference type="RuleBase" id="RU366049"/>
    </source>
</evidence>
<keyword evidence="6" id="KW-0479">Metal-binding</keyword>
<dbReference type="Pfam" id="PF00098">
    <property type="entry name" value="zf-CCHC"/>
    <property type="match status" value="1"/>
</dbReference>
<feature type="compositionally biased region" description="Polar residues" evidence="8">
    <location>
        <begin position="41"/>
        <end position="55"/>
    </location>
</feature>
<dbReference type="InterPro" id="IPR040038">
    <property type="entry name" value="TIPIN/Csm3/Swi3"/>
</dbReference>
<feature type="compositionally biased region" description="Low complexity" evidence="8">
    <location>
        <begin position="725"/>
        <end position="737"/>
    </location>
</feature>
<organism evidence="10 11">
    <name type="scientific">Apatococcus lobatus</name>
    <dbReference type="NCBI Taxonomy" id="904363"/>
    <lineage>
        <taxon>Eukaryota</taxon>
        <taxon>Viridiplantae</taxon>
        <taxon>Chlorophyta</taxon>
        <taxon>core chlorophytes</taxon>
        <taxon>Trebouxiophyceae</taxon>
        <taxon>Chlorellales</taxon>
        <taxon>Chlorellaceae</taxon>
        <taxon>Apatococcus</taxon>
    </lineage>
</organism>
<dbReference type="GO" id="GO:0043111">
    <property type="term" value="P:replication fork arrest"/>
    <property type="evidence" value="ECO:0007669"/>
    <property type="project" value="TreeGrafter"/>
</dbReference>
<dbReference type="GO" id="GO:0003677">
    <property type="term" value="F:DNA binding"/>
    <property type="evidence" value="ECO:0007669"/>
    <property type="project" value="TreeGrafter"/>
</dbReference>
<evidence type="ECO:0000256" key="5">
    <source>
        <dbReference type="ARBA" id="ARBA00023306"/>
    </source>
</evidence>
<dbReference type="Gene3D" id="4.10.60.10">
    <property type="entry name" value="Zinc finger, CCHC-type"/>
    <property type="match status" value="1"/>
</dbReference>
<evidence type="ECO:0000313" key="11">
    <source>
        <dbReference type="Proteomes" id="UP001438707"/>
    </source>
</evidence>
<feature type="region of interest" description="Disordered" evidence="8">
    <location>
        <begin position="291"/>
        <end position="737"/>
    </location>
</feature>
<comment type="subcellular location">
    <subcellularLocation>
        <location evidence="1 7">Nucleus</location>
    </subcellularLocation>
</comment>
<dbReference type="EMBL" id="JALJOS010000001">
    <property type="protein sequence ID" value="KAK9844619.1"/>
    <property type="molecule type" value="Genomic_DNA"/>
</dbReference>
<feature type="region of interest" description="Disordered" evidence="8">
    <location>
        <begin position="750"/>
        <end position="789"/>
    </location>
</feature>
<dbReference type="PROSITE" id="PS50158">
    <property type="entry name" value="ZF_CCHC"/>
    <property type="match status" value="1"/>
</dbReference>
<keyword evidence="4 7" id="KW-0539">Nucleus</keyword>
<dbReference type="GO" id="GO:0031298">
    <property type="term" value="C:replication fork protection complex"/>
    <property type="evidence" value="ECO:0007669"/>
    <property type="project" value="TreeGrafter"/>
</dbReference>
<name>A0AAW1SED4_9CHLO</name>
<dbReference type="InterPro" id="IPR036875">
    <property type="entry name" value="Znf_CCHC_sf"/>
</dbReference>
<feature type="region of interest" description="Disordered" evidence="8">
    <location>
        <begin position="195"/>
        <end position="233"/>
    </location>
</feature>
<dbReference type="Pfam" id="PF07962">
    <property type="entry name" value="Swi3"/>
    <property type="match status" value="1"/>
</dbReference>
<dbReference type="Proteomes" id="UP001438707">
    <property type="component" value="Unassembled WGS sequence"/>
</dbReference>
<keyword evidence="3 7" id="KW-0227">DNA damage</keyword>
<feature type="compositionally biased region" description="Polar residues" evidence="8">
    <location>
        <begin position="370"/>
        <end position="383"/>
    </location>
</feature>
<feature type="compositionally biased region" description="Low complexity" evidence="8">
    <location>
        <begin position="201"/>
        <end position="210"/>
    </location>
</feature>
<evidence type="ECO:0000313" key="10">
    <source>
        <dbReference type="EMBL" id="KAK9844619.1"/>
    </source>
</evidence>
<dbReference type="SMART" id="SM00343">
    <property type="entry name" value="ZnF_C2HC"/>
    <property type="match status" value="1"/>
</dbReference>
<evidence type="ECO:0000256" key="1">
    <source>
        <dbReference type="ARBA" id="ARBA00004123"/>
    </source>
</evidence>
<comment type="caution">
    <text evidence="10">The sequence shown here is derived from an EMBL/GenBank/DDBJ whole genome shotgun (WGS) entry which is preliminary data.</text>
</comment>
<dbReference type="GO" id="GO:0006974">
    <property type="term" value="P:DNA damage response"/>
    <property type="evidence" value="ECO:0007669"/>
    <property type="project" value="UniProtKB-KW"/>
</dbReference>
<keyword evidence="6" id="KW-0863">Zinc-finger</keyword>
<feature type="compositionally biased region" description="Polar residues" evidence="8">
    <location>
        <begin position="421"/>
        <end position="431"/>
    </location>
</feature>
<evidence type="ECO:0000256" key="2">
    <source>
        <dbReference type="ARBA" id="ARBA00006075"/>
    </source>
</evidence>
<dbReference type="SUPFAM" id="SSF57756">
    <property type="entry name" value="Retrovirus zinc finger-like domains"/>
    <property type="match status" value="1"/>
</dbReference>
<evidence type="ECO:0000256" key="8">
    <source>
        <dbReference type="SAM" id="MobiDB-lite"/>
    </source>
</evidence>
<evidence type="ECO:0000259" key="9">
    <source>
        <dbReference type="PROSITE" id="PS50158"/>
    </source>
</evidence>
<sequence length="789" mass="84987">MQGQTRNLPVSRDCYKCGKPGHWAKDCTVPPDQWIKRPPGANTNRGIPQAPSANVNRGIPHAPSAYASRGAQEASTGAFPQDNISEAPAEPAAKPKKKVHRKPKLTVDLLKGPKGLPQVFNSFSDTFRRRFKGRGHEVQDLQTLLEMYRAWQRQIYPYIPYDDFLLGCEKLSSTNILKMELRELRMNAVKVVAQADSTQPADGEAAAGNDAEGDGGMDGPGHDNDDDYMEMMHGNEDPQTLAAVSNVQQDDEIDDEELLRMAFEDDEPPQQAAAAELDDDQLLDLAFSEDPAQHTAPRSAAPAHPPIPAQQHVRDTAELDDEELLAVAEPPARITQQTAASQLEPEIDDDELLRLAFSQEPPSEDVPQAAPSQWNLPAGTAQQPPAPSQEGPDIDDEELLRLAYSQDNSEPDARQEAHKQPLNSSQHSQQKPEIDDEELLRLALSQDATAAGTQQQGQPEQAGMSQQAQQEPALNHAALAFSQEPPLHNAQQSAASQLEPEIDDEELLALASSQDLPSSHAQPSTSTQCKPELDDHERQAPAPSQETPQALQAQQSACAEPTIQPTHVGQGDPSPIFRKDLHSKSSSMSDAQPGQASPLRSDVHDHIPAPGAQAASHAPPDERSNRKRSRHRESLTGGHTEGDCIKQARLAVMKPAANSGHARQHLAADEVLQPPDPRAGAAAAARHADADTIQEAEQAGDALHRSTGSEAIAPPGRHPDACQRAGQADAQAAGPEAELADDELYQLTCGSAHAAGDASKHSPAEQGPNASWPRGDTEEIDDEVLMSLL</sequence>
<feature type="compositionally biased region" description="Acidic residues" evidence="8">
    <location>
        <begin position="778"/>
        <end position="789"/>
    </location>
</feature>
<evidence type="ECO:0000256" key="4">
    <source>
        <dbReference type="ARBA" id="ARBA00023242"/>
    </source>
</evidence>
<dbReference type="PANTHER" id="PTHR13220:SF11">
    <property type="entry name" value="TIMELESS-INTERACTING PROTEIN"/>
    <property type="match status" value="1"/>
</dbReference>
<accession>A0AAW1SED4</accession>
<proteinExistence type="inferred from homology"/>
<keyword evidence="11" id="KW-1185">Reference proteome</keyword>
<dbReference type="AlphaFoldDB" id="A0AAW1SED4"/>
<dbReference type="InterPro" id="IPR001878">
    <property type="entry name" value="Znf_CCHC"/>
</dbReference>
<dbReference type="GO" id="GO:0008270">
    <property type="term" value="F:zinc ion binding"/>
    <property type="evidence" value="ECO:0007669"/>
    <property type="project" value="UniProtKB-KW"/>
</dbReference>
<reference evidence="10 11" key="1">
    <citation type="journal article" date="2024" name="Nat. Commun.">
        <title>Phylogenomics reveals the evolutionary origins of lichenization in chlorophyte algae.</title>
        <authorList>
            <person name="Puginier C."/>
            <person name="Libourel C."/>
            <person name="Otte J."/>
            <person name="Skaloud P."/>
            <person name="Haon M."/>
            <person name="Grisel S."/>
            <person name="Petersen M."/>
            <person name="Berrin J.G."/>
            <person name="Delaux P.M."/>
            <person name="Dal Grande F."/>
            <person name="Keller J."/>
        </authorList>
    </citation>
    <scope>NUCLEOTIDE SEQUENCE [LARGE SCALE GENOMIC DNA]</scope>
    <source>
        <strain evidence="10 11">SAG 2145</strain>
    </source>
</reference>
<keyword evidence="5 7" id="KW-0131">Cell cycle</keyword>
<dbReference type="GO" id="GO:0000076">
    <property type="term" value="P:DNA replication checkpoint signaling"/>
    <property type="evidence" value="ECO:0007669"/>
    <property type="project" value="UniProtKB-UniRule"/>
</dbReference>
<feature type="region of interest" description="Disordered" evidence="8">
    <location>
        <begin position="26"/>
        <end position="102"/>
    </location>
</feature>
<feature type="compositionally biased region" description="Polar residues" evidence="8">
    <location>
        <begin position="584"/>
        <end position="595"/>
    </location>
</feature>
<dbReference type="PANTHER" id="PTHR13220">
    <property type="entry name" value="TIMELESS INTERACTING-RELATED"/>
    <property type="match status" value="1"/>
</dbReference>
<comment type="similarity">
    <text evidence="2 7">Belongs to the CSM3 family.</text>
</comment>